<dbReference type="PANTHER" id="PTHR34535">
    <property type="entry name" value="HYDROGENASE MATURATION FACTOR HYPA"/>
    <property type="match status" value="1"/>
</dbReference>
<feature type="binding site" evidence="4">
    <location>
        <position position="76"/>
    </location>
    <ligand>
        <name>Zn(2+)</name>
        <dbReference type="ChEBI" id="CHEBI:29105"/>
    </ligand>
</feature>
<keyword evidence="3 4" id="KW-0862">Zinc</keyword>
<name>A0ABW3WTB3_9FLAO</name>
<feature type="binding site" evidence="4">
    <location>
        <position position="2"/>
    </location>
    <ligand>
        <name>Ni(2+)</name>
        <dbReference type="ChEBI" id="CHEBI:49786"/>
    </ligand>
</feature>
<dbReference type="RefSeq" id="WP_386810187.1">
    <property type="nucleotide sequence ID" value="NZ_JBHTMV010000009.1"/>
</dbReference>
<feature type="binding site" evidence="4">
    <location>
        <position position="92"/>
    </location>
    <ligand>
        <name>Zn(2+)</name>
        <dbReference type="ChEBI" id="CHEBI:29105"/>
    </ligand>
</feature>
<dbReference type="EMBL" id="JBHTMV010000009">
    <property type="protein sequence ID" value="MFD1294817.1"/>
    <property type="molecule type" value="Genomic_DNA"/>
</dbReference>
<keyword evidence="6" id="KW-1185">Reference proteome</keyword>
<comment type="similarity">
    <text evidence="4">Belongs to the HypA/HybF family.</text>
</comment>
<accession>A0ABW3WTB3</accession>
<evidence type="ECO:0000313" key="5">
    <source>
        <dbReference type="EMBL" id="MFD1294817.1"/>
    </source>
</evidence>
<dbReference type="PANTHER" id="PTHR34535:SF3">
    <property type="entry name" value="HYDROGENASE MATURATION FACTOR HYPA"/>
    <property type="match status" value="1"/>
</dbReference>
<sequence>MHELSIALGIVKIAEDEIVKVNAKKVIKIELVVGVLSGVELNSLNFVWSSAVKNTVLASAKKEVEVIVGKGRCKDCGVEFEMENIYDVCPKCGSNFKDILQGEELKVKTLEVI</sequence>
<comment type="function">
    <text evidence="4">Involved in the maturation of [NiFe] hydrogenases. Required for nickel insertion into the metal center of the hydrogenase.</text>
</comment>
<proteinExistence type="inferred from homology"/>
<comment type="caution">
    <text evidence="5">The sequence shown here is derived from an EMBL/GenBank/DDBJ whole genome shotgun (WGS) entry which is preliminary data.</text>
</comment>
<keyword evidence="2 4" id="KW-0479">Metal-binding</keyword>
<evidence type="ECO:0000256" key="1">
    <source>
        <dbReference type="ARBA" id="ARBA00022596"/>
    </source>
</evidence>
<keyword evidence="1 4" id="KW-0533">Nickel</keyword>
<feature type="binding site" evidence="4">
    <location>
        <position position="73"/>
    </location>
    <ligand>
        <name>Zn(2+)</name>
        <dbReference type="ChEBI" id="CHEBI:29105"/>
    </ligand>
</feature>
<reference evidence="6" key="1">
    <citation type="journal article" date="2019" name="Int. J. Syst. Evol. Microbiol.">
        <title>The Global Catalogue of Microorganisms (GCM) 10K type strain sequencing project: providing services to taxonomists for standard genome sequencing and annotation.</title>
        <authorList>
            <consortium name="The Broad Institute Genomics Platform"/>
            <consortium name="The Broad Institute Genome Sequencing Center for Infectious Disease"/>
            <person name="Wu L."/>
            <person name="Ma J."/>
        </authorList>
    </citation>
    <scope>NUCLEOTIDE SEQUENCE [LARGE SCALE GENOMIC DNA]</scope>
    <source>
        <strain evidence="6">CCUG 62221</strain>
    </source>
</reference>
<evidence type="ECO:0000256" key="2">
    <source>
        <dbReference type="ARBA" id="ARBA00022723"/>
    </source>
</evidence>
<dbReference type="Proteomes" id="UP001597241">
    <property type="component" value="Unassembled WGS sequence"/>
</dbReference>
<organism evidence="5 6">
    <name type="scientific">Lutibacter holmesii</name>
    <dbReference type="NCBI Taxonomy" id="1137985"/>
    <lineage>
        <taxon>Bacteria</taxon>
        <taxon>Pseudomonadati</taxon>
        <taxon>Bacteroidota</taxon>
        <taxon>Flavobacteriia</taxon>
        <taxon>Flavobacteriales</taxon>
        <taxon>Flavobacteriaceae</taxon>
        <taxon>Lutibacter</taxon>
    </lineage>
</organism>
<evidence type="ECO:0000256" key="3">
    <source>
        <dbReference type="ARBA" id="ARBA00022833"/>
    </source>
</evidence>
<feature type="binding site" evidence="4">
    <location>
        <position position="89"/>
    </location>
    <ligand>
        <name>Zn(2+)</name>
        <dbReference type="ChEBI" id="CHEBI:29105"/>
    </ligand>
</feature>
<dbReference type="Pfam" id="PF01155">
    <property type="entry name" value="HypA"/>
    <property type="match status" value="1"/>
</dbReference>
<dbReference type="PIRSF" id="PIRSF004761">
    <property type="entry name" value="Hydrgn_mat_HypA"/>
    <property type="match status" value="1"/>
</dbReference>
<dbReference type="PROSITE" id="PS50890">
    <property type="entry name" value="PUA"/>
    <property type="match status" value="1"/>
</dbReference>
<protein>
    <recommendedName>
        <fullName evidence="4">Hydrogenase maturation factor HypA</fullName>
    </recommendedName>
</protein>
<dbReference type="Gene3D" id="3.30.2320.80">
    <property type="match status" value="1"/>
</dbReference>
<evidence type="ECO:0000256" key="4">
    <source>
        <dbReference type="HAMAP-Rule" id="MF_00213"/>
    </source>
</evidence>
<dbReference type="InterPro" id="IPR000688">
    <property type="entry name" value="HypA/HybF"/>
</dbReference>
<evidence type="ECO:0000313" key="6">
    <source>
        <dbReference type="Proteomes" id="UP001597241"/>
    </source>
</evidence>
<dbReference type="HAMAP" id="MF_00213">
    <property type="entry name" value="HypA_HybF"/>
    <property type="match status" value="1"/>
</dbReference>
<gene>
    <name evidence="4" type="primary">hypA</name>
    <name evidence="5" type="ORF">ACFQ5N_13315</name>
</gene>